<feature type="signal peptide" evidence="1">
    <location>
        <begin position="1"/>
        <end position="20"/>
    </location>
</feature>
<dbReference type="Proteomes" id="UP000190395">
    <property type="component" value="Unassembled WGS sequence"/>
</dbReference>
<dbReference type="AlphaFoldDB" id="A0A1T4LD98"/>
<dbReference type="EMBL" id="FUXC01000002">
    <property type="protein sequence ID" value="SJZ52719.1"/>
    <property type="molecule type" value="Genomic_DNA"/>
</dbReference>
<proteinExistence type="predicted"/>
<keyword evidence="3" id="KW-1185">Reference proteome</keyword>
<keyword evidence="1" id="KW-0732">Signal</keyword>
<feature type="chain" id="PRO_5013341029" evidence="1">
    <location>
        <begin position="21"/>
        <end position="648"/>
    </location>
</feature>
<sequence length="648" mass="69399">MKNRKSIFAFFAITAAMIFASCSNLTDANVSSSSEDKNTLNIEVTNYDEVVTQASKSANRASRTIIPDSFDSDGVDLYIYGVATTGDKFTAPVKVEFEGNTDAAGVNTSKTVGKIKIDAEAEVWEFTLAAVAKGDVPATPDEMKTKAVLIGYASLDMTYGDTAKFTLSPDGLTKEAQIAMKLYNDGWTTPDGYKITAGIYKLTDGADATTKGDGSGDATAKDFASLDTSEPATANYTLPSMTPGTYLFKVIYTSDATKKSFVWSDTLIVLPGKTVDSSIAIPNVIGEKPSVPTVFKASYEAGSEDERIGYYTVDFEWSRGSNNELSYELEVLPLAAATTLPSSDDEWNTAATGTKALPFDAKFSSSDFYSSGSLLTGNTAAAAYLELGVRYAARLRAVNDAGKSVWAYVTVDGTKGTAFTSAVISRYRITYNLNGGVYYSDGDTSKTGSAVNIVEYFCEKTTGGNAILQPDGKGADGLLNATADANSAAWGEWVTGDGTKFTETAYTGSANLELFAKYSSGTQDVEFLKKEDYFIKGTWLTVDEKAFTDRQNALSIDASKKTSSKWNFKPVADGNKITAEFKYDSVTIALTKGAQTYWSKTVYDVGTAGTDFVIPLSKLNIGTYLVTVSASYSTNIYVSYPIAANITR</sequence>
<dbReference type="RefSeq" id="WP_078930240.1">
    <property type="nucleotide sequence ID" value="NZ_FUXC01000002.1"/>
</dbReference>
<accession>A0A1T4LD98</accession>
<dbReference type="OrthoDB" id="361680at2"/>
<evidence type="ECO:0000313" key="3">
    <source>
        <dbReference type="Proteomes" id="UP000190395"/>
    </source>
</evidence>
<evidence type="ECO:0000256" key="1">
    <source>
        <dbReference type="SAM" id="SignalP"/>
    </source>
</evidence>
<reference evidence="2 3" key="1">
    <citation type="submission" date="2017-02" db="EMBL/GenBank/DDBJ databases">
        <authorList>
            <person name="Peterson S.W."/>
        </authorList>
    </citation>
    <scope>NUCLEOTIDE SEQUENCE [LARGE SCALE GENOMIC DNA]</scope>
    <source>
        <strain evidence="2 3">ATCC BAA-909</strain>
    </source>
</reference>
<dbReference type="PROSITE" id="PS51257">
    <property type="entry name" value="PROKAR_LIPOPROTEIN"/>
    <property type="match status" value="1"/>
</dbReference>
<dbReference type="GeneID" id="303366754"/>
<dbReference type="STRING" id="225004.SAMN02745152_00484"/>
<gene>
    <name evidence="2" type="ORF">SAMN02745152_00484</name>
</gene>
<evidence type="ECO:0000313" key="2">
    <source>
        <dbReference type="EMBL" id="SJZ52719.1"/>
    </source>
</evidence>
<organism evidence="2 3">
    <name type="scientific">Treponema berlinense</name>
    <dbReference type="NCBI Taxonomy" id="225004"/>
    <lineage>
        <taxon>Bacteria</taxon>
        <taxon>Pseudomonadati</taxon>
        <taxon>Spirochaetota</taxon>
        <taxon>Spirochaetia</taxon>
        <taxon>Spirochaetales</taxon>
        <taxon>Treponemataceae</taxon>
        <taxon>Treponema</taxon>
    </lineage>
</organism>
<protein>
    <submittedName>
        <fullName evidence="2">Uncharacterized protein</fullName>
    </submittedName>
</protein>
<name>A0A1T4LD98_9SPIR</name>